<dbReference type="PANTHER" id="PTHR43014:SF2">
    <property type="entry name" value="MERCURIC REDUCTASE"/>
    <property type="match status" value="1"/>
</dbReference>
<dbReference type="InterPro" id="IPR016156">
    <property type="entry name" value="FAD/NAD-linked_Rdtase_dimer_sf"/>
</dbReference>
<dbReference type="InterPro" id="IPR004099">
    <property type="entry name" value="Pyr_nucl-diS_OxRdtase_dimer"/>
</dbReference>
<dbReference type="GO" id="GO:0050660">
    <property type="term" value="F:flavin adenine dinucleotide binding"/>
    <property type="evidence" value="ECO:0007669"/>
    <property type="project" value="TreeGrafter"/>
</dbReference>
<name>A0A563VWZ2_9CYAN</name>
<dbReference type="SUPFAM" id="SSF55424">
    <property type="entry name" value="FAD/NAD-linked reductases, dimerisation (C-terminal) domain"/>
    <property type="match status" value="1"/>
</dbReference>
<evidence type="ECO:0000313" key="7">
    <source>
        <dbReference type="Proteomes" id="UP000320055"/>
    </source>
</evidence>
<evidence type="ECO:0000259" key="5">
    <source>
        <dbReference type="Pfam" id="PF07992"/>
    </source>
</evidence>
<evidence type="ECO:0000313" key="6">
    <source>
        <dbReference type="EMBL" id="VEP15907.1"/>
    </source>
</evidence>
<dbReference type="Pfam" id="PF07992">
    <property type="entry name" value="Pyr_redox_2"/>
    <property type="match status" value="1"/>
</dbReference>
<organism evidence="6 7">
    <name type="scientific">Hyella patelloides LEGE 07179</name>
    <dbReference type="NCBI Taxonomy" id="945734"/>
    <lineage>
        <taxon>Bacteria</taxon>
        <taxon>Bacillati</taxon>
        <taxon>Cyanobacteriota</taxon>
        <taxon>Cyanophyceae</taxon>
        <taxon>Pleurocapsales</taxon>
        <taxon>Hyellaceae</taxon>
        <taxon>Hyella</taxon>
    </lineage>
</organism>
<dbReference type="PRINTS" id="PR00368">
    <property type="entry name" value="FADPNR"/>
</dbReference>
<dbReference type="RefSeq" id="WP_144874740.1">
    <property type="nucleotide sequence ID" value="NZ_LR214120.1"/>
</dbReference>
<evidence type="ECO:0000256" key="1">
    <source>
        <dbReference type="ARBA" id="ARBA00001974"/>
    </source>
</evidence>
<protein>
    <submittedName>
        <fullName evidence="6">Pyruvate/2-oxoglutarate dehydrogenase complex, dihydrolipoamide dehydrogenase component</fullName>
    </submittedName>
</protein>
<keyword evidence="6" id="KW-0670">Pyruvate</keyword>
<dbReference type="Gene3D" id="3.50.50.60">
    <property type="entry name" value="FAD/NAD(P)-binding domain"/>
    <property type="match status" value="2"/>
</dbReference>
<evidence type="ECO:0000259" key="4">
    <source>
        <dbReference type="Pfam" id="PF02852"/>
    </source>
</evidence>
<reference evidence="6 7" key="1">
    <citation type="submission" date="2019-01" db="EMBL/GenBank/DDBJ databases">
        <authorList>
            <person name="Brito A."/>
        </authorList>
    </citation>
    <scope>NUCLEOTIDE SEQUENCE [LARGE SCALE GENOMIC DNA]</scope>
    <source>
        <strain evidence="6">1</strain>
    </source>
</reference>
<dbReference type="PRINTS" id="PR00411">
    <property type="entry name" value="PNDRDTASEI"/>
</dbReference>
<keyword evidence="7" id="KW-1185">Reference proteome</keyword>
<proteinExistence type="predicted"/>
<sequence>MLFDYDVVVIGSTPEGIYAAQKAVLLQARTALVTQTEKEYTDYNSFIYNRCLSEITNSVSKFEYNPWGIWQEAITTPKVSLQDIKSYGDLVTENITAEHSLGNLAALGVDVIYGKGEFCRLPKQAFLVGNRQLRSRNYLLATGTKYQIENKYQAAQLNCLTPDDLWQKDLNNFPKSLVIVGDSHRSLELAQGLARLGKQVTLTTSNKILLPGEAVAASQLLQAQFAADGITVLLNSSIEQIQAIENKIWLQIGDLALETEVVVFTHKTHLNITGLNLEGVGVTAFFNHISVNEKLQTRNKSIYACGDLLGGDFLPHIAQYQVDIALKNMLSFPWFKTDYRYLPTIILTQPNIARIGLTNLSSQQKKPAIYLVKQHFKSITQAQITGVTTGWCQFIIKANGEILGCTIVGDRSTEIINIVTLMIRHKIKLTRNPIQGLLRQDIPYVTPSYSEIFNQVAIAFHQQKIQRDRKLKNRLATWFDWRK</sequence>
<feature type="domain" description="FAD/NAD(P)-binding" evidence="5">
    <location>
        <begin position="5"/>
        <end position="309"/>
    </location>
</feature>
<comment type="cofactor">
    <cofactor evidence="1">
        <name>FAD</name>
        <dbReference type="ChEBI" id="CHEBI:57692"/>
    </cofactor>
</comment>
<dbReference type="Gene3D" id="3.30.390.30">
    <property type="match status" value="1"/>
</dbReference>
<keyword evidence="2" id="KW-0285">Flavoprotein</keyword>
<evidence type="ECO:0000256" key="3">
    <source>
        <dbReference type="ARBA" id="ARBA00022827"/>
    </source>
</evidence>
<dbReference type="GO" id="GO:0003955">
    <property type="term" value="F:NAD(P)H dehydrogenase (quinone) activity"/>
    <property type="evidence" value="ECO:0007669"/>
    <property type="project" value="TreeGrafter"/>
</dbReference>
<gene>
    <name evidence="6" type="ORF">H1P_3840004</name>
</gene>
<dbReference type="AlphaFoldDB" id="A0A563VWZ2"/>
<dbReference type="InterPro" id="IPR023753">
    <property type="entry name" value="FAD/NAD-binding_dom"/>
</dbReference>
<dbReference type="Proteomes" id="UP000320055">
    <property type="component" value="Unassembled WGS sequence"/>
</dbReference>
<dbReference type="Pfam" id="PF02852">
    <property type="entry name" value="Pyr_redox_dim"/>
    <property type="match status" value="1"/>
</dbReference>
<dbReference type="InterPro" id="IPR036188">
    <property type="entry name" value="FAD/NAD-bd_sf"/>
</dbReference>
<dbReference type="SUPFAM" id="SSF51905">
    <property type="entry name" value="FAD/NAD(P)-binding domain"/>
    <property type="match status" value="1"/>
</dbReference>
<accession>A0A563VWZ2</accession>
<dbReference type="OrthoDB" id="9807946at2"/>
<evidence type="ECO:0000256" key="2">
    <source>
        <dbReference type="ARBA" id="ARBA00022630"/>
    </source>
</evidence>
<feature type="domain" description="Pyridine nucleotide-disulphide oxidoreductase dimerisation" evidence="4">
    <location>
        <begin position="343"/>
        <end position="429"/>
    </location>
</feature>
<dbReference type="EMBL" id="CAACVJ010000317">
    <property type="protein sequence ID" value="VEP15907.1"/>
    <property type="molecule type" value="Genomic_DNA"/>
</dbReference>
<keyword evidence="3" id="KW-0274">FAD</keyword>
<dbReference type="PANTHER" id="PTHR43014">
    <property type="entry name" value="MERCURIC REDUCTASE"/>
    <property type="match status" value="1"/>
</dbReference>